<feature type="region of interest" description="Disordered" evidence="1">
    <location>
        <begin position="21"/>
        <end position="46"/>
    </location>
</feature>
<proteinExistence type="predicted"/>
<name>A0A540X5E0_9BACT</name>
<dbReference type="AlphaFoldDB" id="A0A540X5E0"/>
<dbReference type="PANTHER" id="PTHR38593:SF1">
    <property type="entry name" value="BLR2558 PROTEIN"/>
    <property type="match status" value="1"/>
</dbReference>
<comment type="caution">
    <text evidence="4">The sequence shown here is derived from an EMBL/GenBank/DDBJ whole genome shotgun (WGS) entry which is preliminary data.</text>
</comment>
<gene>
    <name evidence="4" type="ORF">FJV41_08355</name>
</gene>
<dbReference type="InterPro" id="IPR025419">
    <property type="entry name" value="DUF4142"/>
</dbReference>
<feature type="domain" description="DUF4142" evidence="3">
    <location>
        <begin position="96"/>
        <end position="239"/>
    </location>
</feature>
<dbReference type="Pfam" id="PF13628">
    <property type="entry name" value="DUF4142"/>
    <property type="match status" value="1"/>
</dbReference>
<sequence>MMRWHGWMLVGSLVLGGTAGAQDNQDAKASDTPTTQNNGTGDSQGMIRMGEADAIDHGEDIQKDPSAWPGTGGSGQPDAQAAKWMREGLLPIPTEEKAFLEELHHANQMEVQMGKLAQKNGRSQGVKDFGARMEREHGQADENLLAFAKTKKLQLGEPKADSSLAKAMQGAEHATMEKLQALQGPAFDRAFLAAMVGDHDVVIAKVMAGQQQFVDNTALKGMLDNLLPQLQQHRQSAYRLLGQETPRQARQAPRGGR</sequence>
<evidence type="ECO:0000313" key="5">
    <source>
        <dbReference type="Proteomes" id="UP000315369"/>
    </source>
</evidence>
<dbReference type="RefSeq" id="WP_141641893.1">
    <property type="nucleotide sequence ID" value="NZ_VIFM01000023.1"/>
</dbReference>
<accession>A0A540X5E0</accession>
<reference evidence="4 5" key="1">
    <citation type="submission" date="2019-06" db="EMBL/GenBank/DDBJ databases">
        <authorList>
            <person name="Livingstone P."/>
            <person name="Whitworth D."/>
        </authorList>
    </citation>
    <scope>NUCLEOTIDE SEQUENCE [LARGE SCALE GENOMIC DNA]</scope>
    <source>
        <strain evidence="4 5">AM401</strain>
    </source>
</reference>
<organism evidence="4 5">
    <name type="scientific">Myxococcus llanfairpwllgwyngyllgogerychwyrndrobwllllantysiliogogogochensis</name>
    <dbReference type="NCBI Taxonomy" id="2590453"/>
    <lineage>
        <taxon>Bacteria</taxon>
        <taxon>Pseudomonadati</taxon>
        <taxon>Myxococcota</taxon>
        <taxon>Myxococcia</taxon>
        <taxon>Myxococcales</taxon>
        <taxon>Cystobacterineae</taxon>
        <taxon>Myxococcaceae</taxon>
        <taxon>Myxococcus</taxon>
    </lineage>
</organism>
<keyword evidence="2" id="KW-0732">Signal</keyword>
<feature type="region of interest" description="Disordered" evidence="1">
    <location>
        <begin position="59"/>
        <end position="79"/>
    </location>
</feature>
<dbReference type="OrthoDB" id="5526146at2"/>
<dbReference type="EMBL" id="VIFM01000023">
    <property type="protein sequence ID" value="TQF16481.1"/>
    <property type="molecule type" value="Genomic_DNA"/>
</dbReference>
<evidence type="ECO:0000313" key="4">
    <source>
        <dbReference type="EMBL" id="TQF16481.1"/>
    </source>
</evidence>
<dbReference type="InterPro" id="IPR012347">
    <property type="entry name" value="Ferritin-like"/>
</dbReference>
<evidence type="ECO:0000256" key="1">
    <source>
        <dbReference type="SAM" id="MobiDB-lite"/>
    </source>
</evidence>
<feature type="compositionally biased region" description="Polar residues" evidence="1">
    <location>
        <begin position="31"/>
        <end position="43"/>
    </location>
</feature>
<feature type="signal peptide" evidence="2">
    <location>
        <begin position="1"/>
        <end position="21"/>
    </location>
</feature>
<keyword evidence="5" id="KW-1185">Reference proteome</keyword>
<protein>
    <submittedName>
        <fullName evidence="4">DUF4142 domain-containing protein</fullName>
    </submittedName>
</protein>
<evidence type="ECO:0000256" key="2">
    <source>
        <dbReference type="SAM" id="SignalP"/>
    </source>
</evidence>
<evidence type="ECO:0000259" key="3">
    <source>
        <dbReference type="Pfam" id="PF13628"/>
    </source>
</evidence>
<dbReference type="Proteomes" id="UP000315369">
    <property type="component" value="Unassembled WGS sequence"/>
</dbReference>
<dbReference type="Gene3D" id="1.20.1260.10">
    <property type="match status" value="1"/>
</dbReference>
<dbReference type="PANTHER" id="PTHR38593">
    <property type="entry name" value="BLR2558 PROTEIN"/>
    <property type="match status" value="1"/>
</dbReference>
<feature type="chain" id="PRO_5021808442" evidence="2">
    <location>
        <begin position="22"/>
        <end position="257"/>
    </location>
</feature>